<proteinExistence type="predicted"/>
<dbReference type="EMBL" id="ON932083">
    <property type="protein sequence ID" value="UYA98983.1"/>
    <property type="molecule type" value="Genomic_DNA"/>
</dbReference>
<name>A0A9X9JNX0_9CAUD</name>
<organism evidence="1 2">
    <name type="scientific">Xanthomonas phage vB_Xar_IVIA-DoCa9</name>
    <dbReference type="NCBI Taxonomy" id="2975536"/>
    <lineage>
        <taxon>Viruses</taxon>
        <taxon>Duplodnaviria</taxon>
        <taxon>Heunggongvirae</taxon>
        <taxon>Uroviricota</taxon>
        <taxon>Caudoviricetes</taxon>
        <taxon>Autographivirales</taxon>
        <taxon>Autonotataviridae</taxon>
        <taxon>Gujervirinae</taxon>
        <taxon>Pradovirus</taxon>
        <taxon>Pradovirus IVIADoCa9</taxon>
    </lineage>
</organism>
<sequence length="190" mass="21156">MIPTLSSSVERGDFVEKQNRRTLPMIDYELGADALNSAASDYNSYLWTAESDGSSVVVYREGVDPVTVLTDANITQISLGFDQTMRPHIAYIAGGVCKFYWYDTLAGSMQTMTIPDGRSPRLCMDEKRGVFIASSDLILTYKVGTNVCVRVQRQRFQNEIVLATDQPGDIVIFGLNTKNRLQWKLVGAEP</sequence>
<accession>A0A9X9JNX0</accession>
<evidence type="ECO:0000313" key="2">
    <source>
        <dbReference type="Proteomes" id="UP001164586"/>
    </source>
</evidence>
<evidence type="ECO:0000313" key="1">
    <source>
        <dbReference type="EMBL" id="UYA98983.1"/>
    </source>
</evidence>
<reference evidence="1 2" key="1">
    <citation type="submission" date="2022-07" db="EMBL/GenBank/DDBJ databases">
        <title>Comparative analysis of new lytic phages for the biological control of phytopathogenic Xanthomonas spp.</title>
        <authorList>
            <person name="Domingo-Calap M.L."/>
            <person name="Bernabeu-Gimeno M."/>
            <person name="Aure C.M."/>
            <person name="Marco-Noales E."/>
            <person name="Domingo-Calap P."/>
        </authorList>
    </citation>
    <scope>NUCLEOTIDE SEQUENCE [LARGE SCALE GENOMIC DNA]</scope>
</reference>
<keyword evidence="2" id="KW-1185">Reference proteome</keyword>
<protein>
    <submittedName>
        <fullName evidence="1">Tail fiber protein</fullName>
    </submittedName>
</protein>
<dbReference type="Proteomes" id="UP001164586">
    <property type="component" value="Segment"/>
</dbReference>
<gene>
    <name evidence="1" type="ORF">IVIADoCa9_47</name>
</gene>